<dbReference type="PANTHER" id="PTHR36745:SF1">
    <property type="entry name" value="OS02G0824400 PROTEIN"/>
    <property type="match status" value="1"/>
</dbReference>
<feature type="compositionally biased region" description="Basic residues" evidence="1">
    <location>
        <begin position="1"/>
        <end position="12"/>
    </location>
</feature>
<reference evidence="2 3" key="1">
    <citation type="submission" date="2024-03" db="EMBL/GenBank/DDBJ databases">
        <authorList>
            <person name="Martinez-Hernandez J."/>
        </authorList>
    </citation>
    <scope>NUCLEOTIDE SEQUENCE [LARGE SCALE GENOMIC DNA]</scope>
</reference>
<sequence>MSKKNNLAKRKKQYEFDLRREKQEKEIKQKKLQAKQSKMKVDGNDKKRKKGASGFQVGKRRVKTRMTALAKAKAAQAMELDK</sequence>
<dbReference type="AlphaFoldDB" id="A0AAV1XB56"/>
<comment type="caution">
    <text evidence="2">The sequence shown here is derived from an EMBL/GenBank/DDBJ whole genome shotgun (WGS) entry which is preliminary data.</text>
</comment>
<dbReference type="PANTHER" id="PTHR36745">
    <property type="entry name" value="OS02G0824400 PROTEIN"/>
    <property type="match status" value="1"/>
</dbReference>
<evidence type="ECO:0000313" key="3">
    <source>
        <dbReference type="Proteomes" id="UP001497480"/>
    </source>
</evidence>
<feature type="compositionally biased region" description="Basic and acidic residues" evidence="1">
    <location>
        <begin position="13"/>
        <end position="29"/>
    </location>
</feature>
<organism evidence="2 3">
    <name type="scientific">Lupinus luteus</name>
    <name type="common">European yellow lupine</name>
    <dbReference type="NCBI Taxonomy" id="3873"/>
    <lineage>
        <taxon>Eukaryota</taxon>
        <taxon>Viridiplantae</taxon>
        <taxon>Streptophyta</taxon>
        <taxon>Embryophyta</taxon>
        <taxon>Tracheophyta</taxon>
        <taxon>Spermatophyta</taxon>
        <taxon>Magnoliopsida</taxon>
        <taxon>eudicotyledons</taxon>
        <taxon>Gunneridae</taxon>
        <taxon>Pentapetalae</taxon>
        <taxon>rosids</taxon>
        <taxon>fabids</taxon>
        <taxon>Fabales</taxon>
        <taxon>Fabaceae</taxon>
        <taxon>Papilionoideae</taxon>
        <taxon>50 kb inversion clade</taxon>
        <taxon>genistoids sensu lato</taxon>
        <taxon>core genistoids</taxon>
        <taxon>Genisteae</taxon>
        <taxon>Lupinus</taxon>
    </lineage>
</organism>
<feature type="region of interest" description="Disordered" evidence="1">
    <location>
        <begin position="1"/>
        <end position="64"/>
    </location>
</feature>
<name>A0AAV1XB56_LUPLU</name>
<dbReference type="Proteomes" id="UP001497480">
    <property type="component" value="Unassembled WGS sequence"/>
</dbReference>
<keyword evidence="3" id="KW-1185">Reference proteome</keyword>
<proteinExistence type="predicted"/>
<gene>
    <name evidence="2" type="ORF">LLUT_LOCUS19429</name>
</gene>
<dbReference type="EMBL" id="CAXHTB010000013">
    <property type="protein sequence ID" value="CAL0318369.1"/>
    <property type="molecule type" value="Genomic_DNA"/>
</dbReference>
<protein>
    <submittedName>
        <fullName evidence="2">Uncharacterized protein</fullName>
    </submittedName>
</protein>
<accession>A0AAV1XB56</accession>
<evidence type="ECO:0000313" key="2">
    <source>
        <dbReference type="EMBL" id="CAL0318369.1"/>
    </source>
</evidence>
<evidence type="ECO:0000256" key="1">
    <source>
        <dbReference type="SAM" id="MobiDB-lite"/>
    </source>
</evidence>